<reference evidence="6 7" key="1">
    <citation type="journal article" date="2021" name="Nat. Commun.">
        <title>Genetic determinants of endophytism in the Arabidopsis root mycobiome.</title>
        <authorList>
            <person name="Mesny F."/>
            <person name="Miyauchi S."/>
            <person name="Thiergart T."/>
            <person name="Pickel B."/>
            <person name="Atanasova L."/>
            <person name="Karlsson M."/>
            <person name="Huettel B."/>
            <person name="Barry K.W."/>
            <person name="Haridas S."/>
            <person name="Chen C."/>
            <person name="Bauer D."/>
            <person name="Andreopoulos W."/>
            <person name="Pangilinan J."/>
            <person name="LaButti K."/>
            <person name="Riley R."/>
            <person name="Lipzen A."/>
            <person name="Clum A."/>
            <person name="Drula E."/>
            <person name="Henrissat B."/>
            <person name="Kohler A."/>
            <person name="Grigoriev I.V."/>
            <person name="Martin F.M."/>
            <person name="Hacquard S."/>
        </authorList>
    </citation>
    <scope>NUCLEOTIDE SEQUENCE [LARGE SCALE GENOMIC DNA]</scope>
    <source>
        <strain evidence="6 7">MPI-SDFR-AT-0080</strain>
    </source>
</reference>
<evidence type="ECO:0000313" key="7">
    <source>
        <dbReference type="Proteomes" id="UP000774617"/>
    </source>
</evidence>
<proteinExistence type="inferred from homology"/>
<dbReference type="Gene3D" id="6.10.110.10">
    <property type="match status" value="1"/>
</dbReference>
<evidence type="ECO:0000256" key="2">
    <source>
        <dbReference type="ARBA" id="ARBA00007262"/>
    </source>
</evidence>
<name>A0ABQ8FWK3_9PEZI</name>
<keyword evidence="5" id="KW-0472">Membrane</keyword>
<comment type="subcellular location">
    <subcellularLocation>
        <location evidence="1">Membrane</location>
        <topology evidence="1">Multi-pass membrane protein</topology>
    </subcellularLocation>
</comment>
<keyword evidence="3" id="KW-0812">Transmembrane</keyword>
<gene>
    <name evidence="6" type="ORF">B0J12DRAFT_704122</name>
</gene>
<evidence type="ECO:0000256" key="1">
    <source>
        <dbReference type="ARBA" id="ARBA00004141"/>
    </source>
</evidence>
<sequence>MGQMVTMIKEVVRKSIAWVCEHPLKTAVRIMNTAIIITPTIFTTPFLVFLGFTPLGPAGGSIAATLHSVLSPLAAGSGFSVLQSAAMGGYGSAVVAGTARLCATVGIALSFEESESDEDI</sequence>
<evidence type="ECO:0000256" key="3">
    <source>
        <dbReference type="ARBA" id="ARBA00022692"/>
    </source>
</evidence>
<evidence type="ECO:0000313" key="6">
    <source>
        <dbReference type="EMBL" id="KAH7031873.1"/>
    </source>
</evidence>
<evidence type="ECO:0000256" key="5">
    <source>
        <dbReference type="ARBA" id="ARBA00023136"/>
    </source>
</evidence>
<comment type="caution">
    <text evidence="6">The sequence shown here is derived from an EMBL/GenBank/DDBJ whole genome shotgun (WGS) entry which is preliminary data.</text>
</comment>
<evidence type="ECO:0000256" key="4">
    <source>
        <dbReference type="ARBA" id="ARBA00022989"/>
    </source>
</evidence>
<dbReference type="InterPro" id="IPR038213">
    <property type="entry name" value="IFI6/IFI27-like_sf"/>
</dbReference>
<protein>
    <submittedName>
        <fullName evidence="6">Uncharacterized protein</fullName>
    </submittedName>
</protein>
<accession>A0ABQ8FWK3</accession>
<comment type="similarity">
    <text evidence="2">Belongs to the IFI6/IFI27 family.</text>
</comment>
<dbReference type="InterPro" id="IPR009311">
    <property type="entry name" value="IFI6/IFI27-like"/>
</dbReference>
<dbReference type="Proteomes" id="UP000774617">
    <property type="component" value="Unassembled WGS sequence"/>
</dbReference>
<dbReference type="EMBL" id="JAGTJR010000043">
    <property type="protein sequence ID" value="KAH7031873.1"/>
    <property type="molecule type" value="Genomic_DNA"/>
</dbReference>
<keyword evidence="4" id="KW-1133">Transmembrane helix</keyword>
<keyword evidence="7" id="KW-1185">Reference proteome</keyword>
<organism evidence="6 7">
    <name type="scientific">Macrophomina phaseolina</name>
    <dbReference type="NCBI Taxonomy" id="35725"/>
    <lineage>
        <taxon>Eukaryota</taxon>
        <taxon>Fungi</taxon>
        <taxon>Dikarya</taxon>
        <taxon>Ascomycota</taxon>
        <taxon>Pezizomycotina</taxon>
        <taxon>Dothideomycetes</taxon>
        <taxon>Dothideomycetes incertae sedis</taxon>
        <taxon>Botryosphaeriales</taxon>
        <taxon>Botryosphaeriaceae</taxon>
        <taxon>Macrophomina</taxon>
    </lineage>
</organism>
<dbReference type="Pfam" id="PF06140">
    <property type="entry name" value="Ifi-6-16"/>
    <property type="match status" value="1"/>
</dbReference>